<evidence type="ECO:0000313" key="3">
    <source>
        <dbReference type="Proteomes" id="UP000054937"/>
    </source>
</evidence>
<feature type="coiled-coil region" evidence="1">
    <location>
        <begin position="90"/>
        <end position="121"/>
    </location>
</feature>
<evidence type="ECO:0000313" key="2">
    <source>
        <dbReference type="EMBL" id="KRX04757.1"/>
    </source>
</evidence>
<keyword evidence="3" id="KW-1185">Reference proteome</keyword>
<dbReference type="InParanoid" id="A0A0V0QS40"/>
<comment type="caution">
    <text evidence="2">The sequence shown here is derived from an EMBL/GenBank/DDBJ whole genome shotgun (WGS) entry which is preliminary data.</text>
</comment>
<dbReference type="EMBL" id="LDAU01000111">
    <property type="protein sequence ID" value="KRX04757.1"/>
    <property type="molecule type" value="Genomic_DNA"/>
</dbReference>
<protein>
    <submittedName>
        <fullName evidence="2">Uncharacterized protein</fullName>
    </submittedName>
</protein>
<dbReference type="OrthoDB" id="293036at2759"/>
<gene>
    <name evidence="2" type="ORF">PPERSA_11813</name>
</gene>
<reference evidence="2 3" key="1">
    <citation type="journal article" date="2015" name="Sci. Rep.">
        <title>Genome of the facultative scuticociliatosis pathogen Pseudocohnilembus persalinus provides insight into its virulence through horizontal gene transfer.</title>
        <authorList>
            <person name="Xiong J."/>
            <person name="Wang G."/>
            <person name="Cheng J."/>
            <person name="Tian M."/>
            <person name="Pan X."/>
            <person name="Warren A."/>
            <person name="Jiang C."/>
            <person name="Yuan D."/>
            <person name="Miao W."/>
        </authorList>
    </citation>
    <scope>NUCLEOTIDE SEQUENCE [LARGE SCALE GENOMIC DNA]</scope>
    <source>
        <strain evidence="2">36N120E</strain>
    </source>
</reference>
<name>A0A0V0QS40_PSEPJ</name>
<sequence>MKIWEDKNEQIPDNTLQKLLWIGDYFQVDKFQATIIQEVLIPRIRIENCLQFLNEANHPSISWKLANISSIVNKETNPFKFNDYQWKLAAKMEEAINNDQKDEIQQKKQKTLRIYLKLEKQSKDSKQLLPDENSDEPSKIIAIYFLLKINDHNSKSTLQVKHIIVDRSPQILMCQFHEKEFGYYENKKLEFTVFLNTDYIYSLLLNYFQRNWLQYYHSAKLGQMNLDDLEVIIKATPQNEKAQSEVIKLALEYRKYLA</sequence>
<organism evidence="2 3">
    <name type="scientific">Pseudocohnilembus persalinus</name>
    <name type="common">Ciliate</name>
    <dbReference type="NCBI Taxonomy" id="266149"/>
    <lineage>
        <taxon>Eukaryota</taxon>
        <taxon>Sar</taxon>
        <taxon>Alveolata</taxon>
        <taxon>Ciliophora</taxon>
        <taxon>Intramacronucleata</taxon>
        <taxon>Oligohymenophorea</taxon>
        <taxon>Scuticociliatia</taxon>
        <taxon>Philasterida</taxon>
        <taxon>Pseudocohnilembidae</taxon>
        <taxon>Pseudocohnilembus</taxon>
    </lineage>
</organism>
<accession>A0A0V0QS40</accession>
<evidence type="ECO:0000256" key="1">
    <source>
        <dbReference type="SAM" id="Coils"/>
    </source>
</evidence>
<dbReference type="Proteomes" id="UP000054937">
    <property type="component" value="Unassembled WGS sequence"/>
</dbReference>
<proteinExistence type="predicted"/>
<dbReference type="AlphaFoldDB" id="A0A0V0QS40"/>
<keyword evidence="1" id="KW-0175">Coiled coil</keyword>